<proteinExistence type="predicted"/>
<feature type="domain" description="Reverse transcriptase" evidence="1">
    <location>
        <begin position="6"/>
        <end position="286"/>
    </location>
</feature>
<dbReference type="InterPro" id="IPR043502">
    <property type="entry name" value="DNA/RNA_pol_sf"/>
</dbReference>
<protein>
    <recommendedName>
        <fullName evidence="1">Reverse transcriptase domain-containing protein</fullName>
    </recommendedName>
</protein>
<evidence type="ECO:0000313" key="2">
    <source>
        <dbReference type="EMBL" id="KAJ9704145.1"/>
    </source>
</evidence>
<dbReference type="EMBL" id="JARBHA010000004">
    <property type="protein sequence ID" value="KAJ9704145.1"/>
    <property type="molecule type" value="Genomic_DNA"/>
</dbReference>
<dbReference type="InterPro" id="IPR000477">
    <property type="entry name" value="RT_dom"/>
</dbReference>
<dbReference type="PROSITE" id="PS50878">
    <property type="entry name" value="RT_POL"/>
    <property type="match status" value="1"/>
</dbReference>
<dbReference type="CDD" id="cd01650">
    <property type="entry name" value="RT_nLTR_like"/>
    <property type="match status" value="1"/>
</dbReference>
<evidence type="ECO:0000313" key="3">
    <source>
        <dbReference type="Proteomes" id="UP001168098"/>
    </source>
</evidence>
<reference evidence="2 3" key="1">
    <citation type="journal article" date="2023" name="BMC Biotechnol.">
        <title>Vitis rotundifolia cv Carlos genome sequencing.</title>
        <authorList>
            <person name="Huff M."/>
            <person name="Hulse-Kemp A."/>
            <person name="Scheffler B."/>
            <person name="Youngblood R."/>
            <person name="Simpson S."/>
            <person name="Babiker E."/>
            <person name="Staton M."/>
        </authorList>
    </citation>
    <scope>NUCLEOTIDE SEQUENCE [LARGE SCALE GENOMIC DNA]</scope>
    <source>
        <tissue evidence="2">Leaf</tissue>
    </source>
</reference>
<comment type="caution">
    <text evidence="2">The sequence shown here is derived from an EMBL/GenBank/DDBJ whole genome shotgun (WGS) entry which is preliminary data.</text>
</comment>
<sequence>MGFFGEFHERGKFVNSLNATFLVLVPKKGGAKDLKDFRPISLVGSLYKLLAKVLANRIKKVMGKVISEFQNAFVEGRQILDAMLIANEAVDSRLKDNVGGVLYKLDIEKAYNHVSWSFLLAVLKKMGFGERWIKWIDWCISTMKFSVLINGSPSGFFQSSRGLRQGDPLSPYLFVIAMEVFSCMLRRAISGGFLLGWRVRGRSGVGFQILHLLFTDDTLVFCEESLDQMTYLSWFLMWFEACSGLKINLEKSELIPVGRVHDIEGLALKLGCKVGGLPSCYLGLPLGAPFNSLVVWNGVEERFRRRLAMWKRQYISKKGRVTLIRSTLSSMPIYFMSLFYLPRKVRLRLEKIQRDFLWGGGDLIQMPHLVRWNLVCLEKKKGGLGVRNLALMNNAPLRKWNWRYANEREALWRRVISLKYGEEEGGWRTRDVNGRNGVGLWKAIRKKWWLLDGRLAYHVSNGQRVRFWKDKWCEDGPLCESFSSLFSISLTKNAWVSEVWNPVGDGDGWTPLFARAFNDWEIELVERLLQKIHAFRVQREEEDKVIWTASNDGVFSVKSLYSILERGGSSMFPSESIWRVRVLPKVAFFA</sequence>
<gene>
    <name evidence="2" type="ORF">PVL29_005434</name>
</gene>
<accession>A0AA39AAQ8</accession>
<keyword evidence="3" id="KW-1185">Reference proteome</keyword>
<dbReference type="AlphaFoldDB" id="A0AA39AAQ8"/>
<organism evidence="2 3">
    <name type="scientific">Vitis rotundifolia</name>
    <name type="common">Muscadine grape</name>
    <dbReference type="NCBI Taxonomy" id="103349"/>
    <lineage>
        <taxon>Eukaryota</taxon>
        <taxon>Viridiplantae</taxon>
        <taxon>Streptophyta</taxon>
        <taxon>Embryophyta</taxon>
        <taxon>Tracheophyta</taxon>
        <taxon>Spermatophyta</taxon>
        <taxon>Magnoliopsida</taxon>
        <taxon>eudicotyledons</taxon>
        <taxon>Gunneridae</taxon>
        <taxon>Pentapetalae</taxon>
        <taxon>rosids</taxon>
        <taxon>Vitales</taxon>
        <taxon>Vitaceae</taxon>
        <taxon>Viteae</taxon>
        <taxon>Vitis</taxon>
    </lineage>
</organism>
<evidence type="ECO:0000259" key="1">
    <source>
        <dbReference type="PROSITE" id="PS50878"/>
    </source>
</evidence>
<dbReference type="Proteomes" id="UP001168098">
    <property type="component" value="Unassembled WGS sequence"/>
</dbReference>
<dbReference type="PANTHER" id="PTHR33116">
    <property type="entry name" value="REVERSE TRANSCRIPTASE ZINC-BINDING DOMAIN-CONTAINING PROTEIN-RELATED-RELATED"/>
    <property type="match status" value="1"/>
</dbReference>
<dbReference type="PANTHER" id="PTHR33116:SF78">
    <property type="entry name" value="OS12G0587133 PROTEIN"/>
    <property type="match status" value="1"/>
</dbReference>
<dbReference type="Pfam" id="PF00078">
    <property type="entry name" value="RVT_1"/>
    <property type="match status" value="1"/>
</dbReference>
<dbReference type="SUPFAM" id="SSF56672">
    <property type="entry name" value="DNA/RNA polymerases"/>
    <property type="match status" value="1"/>
</dbReference>
<name>A0AA39AAQ8_VITRO</name>